<organism evidence="2 3">
    <name type="scientific">Paenarthrobacter nicotinovorans</name>
    <name type="common">Arthrobacter nicotinovorans</name>
    <dbReference type="NCBI Taxonomy" id="29320"/>
    <lineage>
        <taxon>Bacteria</taxon>
        <taxon>Bacillati</taxon>
        <taxon>Actinomycetota</taxon>
        <taxon>Actinomycetes</taxon>
        <taxon>Micrococcales</taxon>
        <taxon>Micrococcaceae</taxon>
        <taxon>Paenarthrobacter</taxon>
    </lineage>
</organism>
<evidence type="ECO:0000313" key="2">
    <source>
        <dbReference type="EMBL" id="MEO3940119.1"/>
    </source>
</evidence>
<dbReference type="InterPro" id="IPR025296">
    <property type="entry name" value="DUF4158"/>
</dbReference>
<proteinExistence type="predicted"/>
<accession>A0ABV0GNM6</accession>
<feature type="domain" description="DUF4158" evidence="1">
    <location>
        <begin position="5"/>
        <end position="171"/>
    </location>
</feature>
<evidence type="ECO:0000313" key="3">
    <source>
        <dbReference type="Proteomes" id="UP001448614"/>
    </source>
</evidence>
<name>A0ABV0GNM6_PAENI</name>
<gene>
    <name evidence="2" type="ORF">V3C41_03440</name>
</gene>
<dbReference type="Pfam" id="PF13700">
    <property type="entry name" value="DUF4158"/>
    <property type="match status" value="1"/>
</dbReference>
<dbReference type="RefSeq" id="WP_347781849.1">
    <property type="nucleotide sequence ID" value="NZ_JBBMFV010000004.1"/>
</dbReference>
<comment type="caution">
    <text evidence="2">The sequence shown here is derived from an EMBL/GenBank/DDBJ whole genome shotgun (WGS) entry which is preliminary data.</text>
</comment>
<evidence type="ECO:0000259" key="1">
    <source>
        <dbReference type="Pfam" id="PF13700"/>
    </source>
</evidence>
<sequence>MVVQFFTDEELEGLRRFPEIGREELFRFFTLTPADVAFIDPGRGRGPSDRLGLALAVCTLPWLGFVPDEVVSAPWAAVVRLAGQLGVDPDAVRSYGRRAKTRTDHFRLAARYLGWRAPASLELKELDEFLLARAMEHDSPTLLVRLACEYLISARVIRPGPVTVVKRVAHAREAAQRETFDRLAHEFTDERRVGLDGLLVVDAGIGMTRLRWLGTGPVEASPAAVKAEIAKLEFLRGMDAHTLDLSVLPAERRRFLATVGRRLTAQALTRREPERRYPILLTLLAQSATEVLDEVVQLFDQAVSAGRARPRRRCGTRWLSGAGPGRTGRRCWMRSWPSSRTRRCRTRKSAA</sequence>
<keyword evidence="3" id="KW-1185">Reference proteome</keyword>
<dbReference type="EMBL" id="JBBMFV010000004">
    <property type="protein sequence ID" value="MEO3940119.1"/>
    <property type="molecule type" value="Genomic_DNA"/>
</dbReference>
<reference evidence="2 3" key="1">
    <citation type="journal article" date="2024" name="Appl. Microbiol. Biotechnol.">
        <title>Biosynthetic gene clusters with biotechnological applications in novel Antarctic isolates from Actinomycetota.</title>
        <authorList>
            <person name="Bruna P."/>
            <person name="Nunez-Montero K."/>
            <person name="Contreras M.J."/>
            <person name="Leal K."/>
            <person name="Garcia M."/>
            <person name="Abanto M."/>
            <person name="Barrientos L."/>
        </authorList>
    </citation>
    <scope>NUCLEOTIDE SEQUENCE [LARGE SCALE GENOMIC DNA]</scope>
    <source>
        <strain evidence="2 3">Se16.17</strain>
    </source>
</reference>
<dbReference type="Proteomes" id="UP001448614">
    <property type="component" value="Unassembled WGS sequence"/>
</dbReference>
<protein>
    <submittedName>
        <fullName evidence="2">DUF4158 domain-containing protein</fullName>
    </submittedName>
</protein>